<dbReference type="OrthoDB" id="3126885at2759"/>
<name>A0A6A4H323_9AGAR</name>
<gene>
    <name evidence="2" type="ORF">BT96DRAFT_1001182</name>
</gene>
<feature type="compositionally biased region" description="Pro residues" evidence="1">
    <location>
        <begin position="42"/>
        <end position="60"/>
    </location>
</feature>
<organism evidence="2 3">
    <name type="scientific">Gymnopus androsaceus JB14</name>
    <dbReference type="NCBI Taxonomy" id="1447944"/>
    <lineage>
        <taxon>Eukaryota</taxon>
        <taxon>Fungi</taxon>
        <taxon>Dikarya</taxon>
        <taxon>Basidiomycota</taxon>
        <taxon>Agaricomycotina</taxon>
        <taxon>Agaricomycetes</taxon>
        <taxon>Agaricomycetidae</taxon>
        <taxon>Agaricales</taxon>
        <taxon>Marasmiineae</taxon>
        <taxon>Omphalotaceae</taxon>
        <taxon>Gymnopus</taxon>
    </lineage>
</organism>
<proteinExistence type="predicted"/>
<reference evidence="2" key="1">
    <citation type="journal article" date="2019" name="Environ. Microbiol.">
        <title>Fungal ecological strategies reflected in gene transcription - a case study of two litter decomposers.</title>
        <authorList>
            <person name="Barbi F."/>
            <person name="Kohler A."/>
            <person name="Barry K."/>
            <person name="Baskaran P."/>
            <person name="Daum C."/>
            <person name="Fauchery L."/>
            <person name="Ihrmark K."/>
            <person name="Kuo A."/>
            <person name="LaButti K."/>
            <person name="Lipzen A."/>
            <person name="Morin E."/>
            <person name="Grigoriev I.V."/>
            <person name="Henrissat B."/>
            <person name="Lindahl B."/>
            <person name="Martin F."/>
        </authorList>
    </citation>
    <scope>NUCLEOTIDE SEQUENCE</scope>
    <source>
        <strain evidence="2">JB14</strain>
    </source>
</reference>
<dbReference type="AlphaFoldDB" id="A0A6A4H323"/>
<sequence>MARSTAPIPHNGPPPHLNQFPMPGSGQQPPNPLSTNQQGPPSNNPPGTQQPPDQPNPQPQTPSRDHRTYPDWCTQTSSQTCTTGNPCHVQANSGRLAPSYRRCRRFLKEKGMKENAILSTIRSESAQSNFDNTLGALFICLILSAILNGGMSAIPPGGSGNGSAATGSTGTSPVNSGGLTAFWSSDGLSFSSRADMEAFITSSVKAGIKGASMVTASSAANKGQAQTPEVQEGYVGDLFGTGEYFLPSIPFKQARLTRATGSLPNIPAVHHLSMGDLFAHYFFTVSLPFENRLLT</sequence>
<keyword evidence="3" id="KW-1185">Reference proteome</keyword>
<protein>
    <submittedName>
        <fullName evidence="2">Uncharacterized protein</fullName>
    </submittedName>
</protein>
<feature type="compositionally biased region" description="Low complexity" evidence="1">
    <location>
        <begin position="73"/>
        <end position="83"/>
    </location>
</feature>
<evidence type="ECO:0000313" key="3">
    <source>
        <dbReference type="Proteomes" id="UP000799118"/>
    </source>
</evidence>
<accession>A0A6A4H323</accession>
<evidence type="ECO:0000313" key="2">
    <source>
        <dbReference type="EMBL" id="KAE9391577.1"/>
    </source>
</evidence>
<dbReference type="EMBL" id="ML769619">
    <property type="protein sequence ID" value="KAE9391577.1"/>
    <property type="molecule type" value="Genomic_DNA"/>
</dbReference>
<feature type="region of interest" description="Disordered" evidence="1">
    <location>
        <begin position="1"/>
        <end position="83"/>
    </location>
</feature>
<dbReference type="Proteomes" id="UP000799118">
    <property type="component" value="Unassembled WGS sequence"/>
</dbReference>
<evidence type="ECO:0000256" key="1">
    <source>
        <dbReference type="SAM" id="MobiDB-lite"/>
    </source>
</evidence>